<feature type="domain" description="NWD NACHT-NTPase N-terminal" evidence="5">
    <location>
        <begin position="107"/>
        <end position="343"/>
    </location>
</feature>
<organism evidence="7 8">
    <name type="scientific">Colletotrichum incanum</name>
    <name type="common">Soybean anthracnose fungus</name>
    <dbReference type="NCBI Taxonomy" id="1573173"/>
    <lineage>
        <taxon>Eukaryota</taxon>
        <taxon>Fungi</taxon>
        <taxon>Dikarya</taxon>
        <taxon>Ascomycota</taxon>
        <taxon>Pezizomycotina</taxon>
        <taxon>Sordariomycetes</taxon>
        <taxon>Hypocreomycetidae</taxon>
        <taxon>Glomerellales</taxon>
        <taxon>Glomerellaceae</taxon>
        <taxon>Colletotrichum</taxon>
        <taxon>Colletotrichum spaethianum species complex</taxon>
    </lineage>
</organism>
<feature type="repeat" description="WD" evidence="3">
    <location>
        <begin position="1368"/>
        <end position="1408"/>
    </location>
</feature>
<evidence type="ECO:0000313" key="8">
    <source>
        <dbReference type="Proteomes" id="UP000076584"/>
    </source>
</evidence>
<dbReference type="SUPFAM" id="SSF50978">
    <property type="entry name" value="WD40 repeat-like"/>
    <property type="match status" value="1"/>
</dbReference>
<dbReference type="SUPFAM" id="SSF50998">
    <property type="entry name" value="Quinoprotein alcohol dehydrogenase-like"/>
    <property type="match status" value="1"/>
</dbReference>
<dbReference type="CDD" id="cd00200">
    <property type="entry name" value="WD40"/>
    <property type="match status" value="2"/>
</dbReference>
<feature type="compositionally biased region" description="Low complexity" evidence="4">
    <location>
        <begin position="34"/>
        <end position="54"/>
    </location>
</feature>
<gene>
    <name evidence="7" type="ORF">CI238_09564</name>
</gene>
<dbReference type="PROSITE" id="PS50082">
    <property type="entry name" value="WD_REPEATS_2"/>
    <property type="match status" value="12"/>
</dbReference>
<dbReference type="PROSITE" id="PS50294">
    <property type="entry name" value="WD_REPEATS_REGION"/>
    <property type="match status" value="11"/>
</dbReference>
<dbReference type="PANTHER" id="PTHR19879:SF9">
    <property type="entry name" value="TRANSCRIPTION INITIATION FACTOR TFIID SUBUNIT 5"/>
    <property type="match status" value="1"/>
</dbReference>
<dbReference type="Proteomes" id="UP000076584">
    <property type="component" value="Unassembled WGS sequence"/>
</dbReference>
<evidence type="ECO:0000256" key="2">
    <source>
        <dbReference type="ARBA" id="ARBA00022737"/>
    </source>
</evidence>
<evidence type="ECO:0000256" key="4">
    <source>
        <dbReference type="SAM" id="MobiDB-lite"/>
    </source>
</evidence>
<feature type="repeat" description="WD" evidence="3">
    <location>
        <begin position="1075"/>
        <end position="1116"/>
    </location>
</feature>
<evidence type="ECO:0000313" key="7">
    <source>
        <dbReference type="EMBL" id="KZL84606.1"/>
    </source>
</evidence>
<sequence length="1594" mass="175271">MGLSKALKRLKKPFSHGGNDTDSYHASDNRSVQASVPPDDASSSVVGVSPSSPSFADQQILLPDLEASPATKLLPSASSDPTPVPSAHPTTSSPKTTLLQSETETCLWNRAYEALRDEDAQLVDRYEKLLSKELPEHGDANTAVSQDTLHREEDLDHAENRINADPDTRRDQLKKIVDQGLQQADERKTKYSIFGREFVLRDQVAQATRFIQAIKGLVDEAVRASPEASLAWAGVCVLLPALTNPSAVEEENRDGLSYVTCRMRYYVELESLLWPGNIREPGLKGEFDIHIVDLYQHILEFQFKSVVRFYGNWLAHVGRNMVRYDNWDEMLRTIKDLEQIVREESSTVNTLASRDTLEAINKAAKQHYATIRSLLSVAEEQLEVSKRTNQILEDRPIDLPTVNEARYDSADVQDSPMCEGGTRARIREKISQWADKEDGEPFLWLLGPAGTGKSTIARTVVKSFVEKQQLAAGYFFKRGEQGRNNVARLFPTISVQLVDTIPSFKGLLRQNLDGSDEDAVEKKALEFQFNQLLLKPLLHLSHSNVSSGTKVIIIDALDECECTDDQLSKVLNLLCQLQTVSTVRLSVLLTSRLTPGIAYAFKPLQQKKAVLSLSIHKDFSEETQADIQTFLKTRFADIKARASVQQDPWPTPEELNRLVRLATDPEPLFIYAATLCRFVYDGQRPRNPKKQLTTWLKQCDGNKSQLKQIYEPILSQVLLENEDADSEQQLQFLGAIVLLADPLPAASIATLLGMDVDDISWWLLQLNAVLDIPAEPHSPVRLLHKSFGDFLLRPNDSSAGIYRVDAVKIHAVLAAKCIQRMKLGLKRDICDIRKPGIFRDNIDKKALDDCIPADIRYACMYWVHHLQCSKQPIDNDVCVFLYEHFLHWLEALSLLGRLSVGAVAVRELLEIIMRFPNTPVGLADFVEDAGRVISSFGAIIERAPLQTYGTLLLFSPVASIVRQKFWSQRLPSLGGVQGVKSDWDPHRQTLEGHSKSVNAVAFSPDGLVVASASDDETIRLWDARTGAHRQTFEGHSGSVRALAFSPNGQVIASASDNETTVRLWDTTTGAHQQTLEGHNLSVRALDFSPNGQVVASASDDKTVWLWDATTGTQQHKLKGHSSWVRAVAFSPDGQVVASASGDKTIRIWDAATGAQKQTLEGHSSWVRAIAFSPNGHVVASASGDNTVRLWSATTGAQLQTLKGHRGWVRSVAFSPDGQVVASASGDKTVRLWDATTGAHLQTLNHSSWVKAVAFSPNGQMVASASQDTTVRLWDGAIDTHRQTSEGHRSWVKAIAISPNGRVVASASQDTTVRLWDATTGAHRQTLKGHSRWVGPVAFSSDGQTVASASGDKTIRLWDVTTGAHRQTLKGHSGLIKALVFSPDRQTVLSASDGKIRLWDAATGAHRLTLEGYGSVRALAFSPDGQVVASGSDDKIRLWDAATGAHRRTLEGHSKSVNAVAFSPDGQVVASASDDMTIRLWDATTGAQRQTLGLCSAYSLTFDPSSSARLLTDFGTVNLLSESPTGGDPTTKETVSKPAVCEFGLSTDKVWIVKGNKRIAWLPPEYRPAASAVREPMIFIGCASGYVIRFKATNL</sequence>
<feature type="repeat" description="WD" evidence="3">
    <location>
        <begin position="1117"/>
        <end position="1158"/>
    </location>
</feature>
<dbReference type="STRING" id="1573173.A0A167E1W0"/>
<dbReference type="SUPFAM" id="SSF52540">
    <property type="entry name" value="P-loop containing nucleoside triphosphate hydrolases"/>
    <property type="match status" value="1"/>
</dbReference>
<proteinExistence type="predicted"/>
<feature type="repeat" description="WD" evidence="3">
    <location>
        <begin position="1326"/>
        <end position="1367"/>
    </location>
</feature>
<feature type="repeat" description="WD" evidence="3">
    <location>
        <begin position="1032"/>
        <end position="1074"/>
    </location>
</feature>
<dbReference type="InterPro" id="IPR019775">
    <property type="entry name" value="WD40_repeat_CS"/>
</dbReference>
<dbReference type="InterPro" id="IPR015943">
    <property type="entry name" value="WD40/YVTN_repeat-like_dom_sf"/>
</dbReference>
<feature type="repeat" description="WD" evidence="3">
    <location>
        <begin position="1201"/>
        <end position="1242"/>
    </location>
</feature>
<feature type="compositionally biased region" description="Basic residues" evidence="4">
    <location>
        <begin position="1"/>
        <end position="14"/>
    </location>
</feature>
<evidence type="ECO:0000256" key="3">
    <source>
        <dbReference type="PROSITE-ProRule" id="PRU00221"/>
    </source>
</evidence>
<dbReference type="InterPro" id="IPR020472">
    <property type="entry name" value="WD40_PAC1"/>
</dbReference>
<protein>
    <submittedName>
        <fullName evidence="7">Vegetative incompatibility protein het-e-1</fullName>
    </submittedName>
</protein>
<dbReference type="PROSITE" id="PS00678">
    <property type="entry name" value="WD_REPEATS_1"/>
    <property type="match status" value="9"/>
</dbReference>
<feature type="repeat" description="WD" evidence="3">
    <location>
        <begin position="1415"/>
        <end position="1448"/>
    </location>
</feature>
<feature type="region of interest" description="Disordered" evidence="4">
    <location>
        <begin position="139"/>
        <end position="169"/>
    </location>
</feature>
<dbReference type="Gene3D" id="3.40.50.300">
    <property type="entry name" value="P-loop containing nucleotide triphosphate hydrolases"/>
    <property type="match status" value="1"/>
</dbReference>
<dbReference type="Pfam" id="PF17100">
    <property type="entry name" value="NACHT_N"/>
    <property type="match status" value="1"/>
</dbReference>
<feature type="repeat" description="WD" evidence="3">
    <location>
        <begin position="1159"/>
        <end position="1200"/>
    </location>
</feature>
<accession>A0A167E1W0</accession>
<evidence type="ECO:0000256" key="1">
    <source>
        <dbReference type="ARBA" id="ARBA00022574"/>
    </source>
</evidence>
<name>A0A167E1W0_COLIC</name>
<dbReference type="InterPro" id="IPR056884">
    <property type="entry name" value="NPHP3-like_N"/>
</dbReference>
<dbReference type="PANTHER" id="PTHR19879">
    <property type="entry name" value="TRANSCRIPTION INITIATION FACTOR TFIID"/>
    <property type="match status" value="1"/>
</dbReference>
<dbReference type="Pfam" id="PF00400">
    <property type="entry name" value="WD40"/>
    <property type="match status" value="12"/>
</dbReference>
<dbReference type="PRINTS" id="PR00320">
    <property type="entry name" value="GPROTEINBRPT"/>
</dbReference>
<feature type="compositionally biased region" description="Basic and acidic residues" evidence="4">
    <location>
        <begin position="148"/>
        <end position="169"/>
    </location>
</feature>
<dbReference type="Pfam" id="PF24883">
    <property type="entry name" value="NPHP3_N"/>
    <property type="match status" value="1"/>
</dbReference>
<feature type="repeat" description="WD" evidence="3">
    <location>
        <begin position="1449"/>
        <end position="1490"/>
    </location>
</feature>
<keyword evidence="1 3" id="KW-0853">WD repeat</keyword>
<dbReference type="InterPro" id="IPR031359">
    <property type="entry name" value="NACHT_N"/>
</dbReference>
<feature type="domain" description="Nephrocystin 3-like N-terminal" evidence="6">
    <location>
        <begin position="428"/>
        <end position="592"/>
    </location>
</feature>
<feature type="region of interest" description="Disordered" evidence="4">
    <location>
        <begin position="1"/>
        <end position="100"/>
    </location>
</feature>
<feature type="repeat" description="WD" evidence="3">
    <location>
        <begin position="990"/>
        <end position="1031"/>
    </location>
</feature>
<dbReference type="InterPro" id="IPR027417">
    <property type="entry name" value="P-loop_NTPase"/>
</dbReference>
<keyword evidence="8" id="KW-1185">Reference proteome</keyword>
<feature type="repeat" description="WD" evidence="3">
    <location>
        <begin position="1284"/>
        <end position="1325"/>
    </location>
</feature>
<comment type="caution">
    <text evidence="7">The sequence shown here is derived from an EMBL/GenBank/DDBJ whole genome shotgun (WGS) entry which is preliminary data.</text>
</comment>
<dbReference type="SMART" id="SM00320">
    <property type="entry name" value="WD40"/>
    <property type="match status" value="12"/>
</dbReference>
<reference evidence="7 8" key="1">
    <citation type="submission" date="2015-06" db="EMBL/GenBank/DDBJ databases">
        <title>Survival trade-offs in plant roots during colonization by closely related pathogenic and mutualistic fungi.</title>
        <authorList>
            <person name="Hacquard S."/>
            <person name="Kracher B."/>
            <person name="Hiruma K."/>
            <person name="Weinman A."/>
            <person name="Muench P."/>
            <person name="Garrido Oter R."/>
            <person name="Ver Loren van Themaat E."/>
            <person name="Dallerey J.-F."/>
            <person name="Damm U."/>
            <person name="Henrissat B."/>
            <person name="Lespinet O."/>
            <person name="Thon M."/>
            <person name="Kemen E."/>
            <person name="McHardy A.C."/>
            <person name="Schulze-Lefert P."/>
            <person name="O'Connell R.J."/>
        </authorList>
    </citation>
    <scope>NUCLEOTIDE SEQUENCE [LARGE SCALE GENOMIC DNA]</scope>
    <source>
        <strain evidence="7 8">MAFF 238704</strain>
    </source>
</reference>
<dbReference type="InterPro" id="IPR011047">
    <property type="entry name" value="Quinoprotein_ADH-like_sf"/>
</dbReference>
<dbReference type="InterPro" id="IPR001680">
    <property type="entry name" value="WD40_rpt"/>
</dbReference>
<evidence type="ECO:0000259" key="5">
    <source>
        <dbReference type="Pfam" id="PF17100"/>
    </source>
</evidence>
<dbReference type="EMBL" id="LFIW01000846">
    <property type="protein sequence ID" value="KZL84606.1"/>
    <property type="molecule type" value="Genomic_DNA"/>
</dbReference>
<feature type="repeat" description="WD" evidence="3">
    <location>
        <begin position="1242"/>
        <end position="1274"/>
    </location>
</feature>
<feature type="compositionally biased region" description="Polar residues" evidence="4">
    <location>
        <begin position="88"/>
        <end position="100"/>
    </location>
</feature>
<evidence type="ECO:0000259" key="6">
    <source>
        <dbReference type="Pfam" id="PF24883"/>
    </source>
</evidence>
<dbReference type="Gene3D" id="2.130.10.10">
    <property type="entry name" value="YVTN repeat-like/Quinoprotein amine dehydrogenase"/>
    <property type="match status" value="6"/>
</dbReference>
<dbReference type="InterPro" id="IPR036322">
    <property type="entry name" value="WD40_repeat_dom_sf"/>
</dbReference>
<keyword evidence="2" id="KW-0677">Repeat</keyword>